<accession>A0A2M9YCC9</accession>
<comment type="caution">
    <text evidence="1">The sequence shown here is derived from an EMBL/GenBank/DDBJ whole genome shotgun (WGS) entry which is preliminary data.</text>
</comment>
<protein>
    <recommendedName>
        <fullName evidence="3">ATP-binding protein</fullName>
    </recommendedName>
</protein>
<name>A0A2M9YCC9_9LEPT</name>
<dbReference type="OrthoDB" id="9757917at2"/>
<dbReference type="InterPro" id="IPR027417">
    <property type="entry name" value="P-loop_NTPase"/>
</dbReference>
<gene>
    <name evidence="1" type="ORF">CH362_07645</name>
</gene>
<sequence>MEINFSNIRTHNGSKNSGFEELVCQLAHLQRPNNGKLFVRKEGSGGDAGVECYWVIDDNTEIGWQVKYFPDGLNASRWKQIEESFSTALEKHPNLNHYIVCLPIDKADSRKIGKGGKLVVSVEDEWNKRIQEWEDQAKKIGREIKFSFWGKHEITTFLTIDDPLYSGRALYWFNEPFLGSEIFRNIAKRSKDSLGERYSPEFHVDLPIVRSFDGLSLNSSWWELLREKKSALRKIALEVISFLKKESENGNTSLESEKVEILSKLFKLINDEFEAGIKYKDFHKRISEITSSIEKFSKFYTNFYQTAYNAIDWSQKKEISKSSFFKLESEINDLEYFVNQKTNLSRAKSALLHGEAGIGKSHFLCDLSLSRINENLPTIFLLGAQYCGGNPNDFIKESLDLQSYRTSQVLGAIDAAGEASRTRALIVIDAINEGNYRNDWHDRITGFLSDLSEFSNIAILFSCRSTYLDYILPESATENQLPRLEHNGFRGHEHRAAEIFLSQQGISKPSAPILAPEFTNPLFLKTCCRAIKQNGQNSFPKGLNSITSLFDYYVESIEKIVARKKKFNFQEKIVRSTLIEISSKLLPDNLEGLPVQEARKLVNGYDPYQNSGETLFEILLDEGILSEDVSHKKEKWGELIIRFTYERFSDYFIAQQLLDKVVDIELAFSDKGSIYELLKENGYYSFAGIFEALAIIIAEKFNRELEDLLPHDIEVARWQLDETFQNTVLWRSPSSFTERTFEILNNLDYHLSIDPALDILLKLSTEPNHPWNAELLHRNLIDKEIAERDQFWSIHIAYGDSSEEDNDYESIIRTIIEWSFSGEINSAEEERVRLCSVILIWFLTTPNRKIRDRSTKSLVRILAFFPKLVVDLLEKFSSINDTYLSERLYAIAYGVVCNINNEDVIRNISDCTYSLIFKEGETIPHLLLRDYARGILERALSLGILSSEINPEKFRPPYKISSQFQIPTIDDINKIEGDEFSSRIKSSLMGFPGDFGNYTLGCVHSWSSTPLFNSTTENGLTLKKRFANETLTGNLKKEYLRKIESEKRENTPITKDKLLEFISWDDEEYKRIFEVSRKEQEDFDKRVNERLNVEQKEYYLWISGLSDDRPAAFSKKLAQRWICKRAHEFGWSEELFADFERNCSFGRGGGPSGGAMERVGKKYQWMAFHEFLARLSDNYHWINRGYVDITDDDIYEGPWQIFKRDIDPTLWARQSGEYKTFHNEQCTWWQPYKFPFPKENNHASKTNFLWDEDVIPDFSDLLQRRMPSDNSSWLVLHGFWSENKKYIDIESESPELDGWFRINSVLIRKGDYDSLVKGVEEKTLCDPHIVSVHSTQHQGFFGEYPWHPIYRHIYDWIEPEESDSDKIAVKHFIPYSTYEWEAGNHDYSLNHSLQIQLPAKEIIQGMGLTRTLGKLGTWEQKGKLVFIDPSIEEYGPSYALMQTDTLQKWLEENGFEIVWLIGGEKLMFLSGPGRFFGRLIYSGVFKIEDGKPIGKIWCDREEPIK</sequence>
<evidence type="ECO:0000313" key="2">
    <source>
        <dbReference type="Proteomes" id="UP000231926"/>
    </source>
</evidence>
<proteinExistence type="predicted"/>
<reference evidence="1 2" key="1">
    <citation type="submission" date="2017-07" db="EMBL/GenBank/DDBJ databases">
        <title>Leptospira spp. isolated from tropical soils.</title>
        <authorList>
            <person name="Thibeaux R."/>
            <person name="Iraola G."/>
            <person name="Ferres I."/>
            <person name="Bierque E."/>
            <person name="Girault D."/>
            <person name="Soupe-Gilbert M.-E."/>
            <person name="Picardeau M."/>
            <person name="Goarant C."/>
        </authorList>
    </citation>
    <scope>NUCLEOTIDE SEQUENCE [LARGE SCALE GENOMIC DNA]</scope>
    <source>
        <strain evidence="1 2">FH4-C-A2</strain>
    </source>
</reference>
<keyword evidence="2" id="KW-1185">Reference proteome</keyword>
<dbReference type="Gene3D" id="3.40.50.300">
    <property type="entry name" value="P-loop containing nucleotide triphosphate hydrolases"/>
    <property type="match status" value="1"/>
</dbReference>
<evidence type="ECO:0000313" key="1">
    <source>
        <dbReference type="EMBL" id="PJZ49208.1"/>
    </source>
</evidence>
<organism evidence="1 2">
    <name type="scientific">Leptospira saintgironsiae</name>
    <dbReference type="NCBI Taxonomy" id="2023183"/>
    <lineage>
        <taxon>Bacteria</taxon>
        <taxon>Pseudomonadati</taxon>
        <taxon>Spirochaetota</taxon>
        <taxon>Spirochaetia</taxon>
        <taxon>Leptospirales</taxon>
        <taxon>Leptospiraceae</taxon>
        <taxon>Leptospira</taxon>
    </lineage>
</organism>
<dbReference type="EMBL" id="NPDR01000003">
    <property type="protein sequence ID" value="PJZ49208.1"/>
    <property type="molecule type" value="Genomic_DNA"/>
</dbReference>
<dbReference type="Proteomes" id="UP000231926">
    <property type="component" value="Unassembled WGS sequence"/>
</dbReference>
<dbReference type="RefSeq" id="WP_100709784.1">
    <property type="nucleotide sequence ID" value="NZ_NPDR01000003.1"/>
</dbReference>
<evidence type="ECO:0008006" key="3">
    <source>
        <dbReference type="Google" id="ProtNLM"/>
    </source>
</evidence>